<evidence type="ECO:0000256" key="7">
    <source>
        <dbReference type="ARBA" id="ARBA00022723"/>
    </source>
</evidence>
<evidence type="ECO:0000256" key="1">
    <source>
        <dbReference type="ARBA" id="ARBA00001970"/>
    </source>
</evidence>
<keyword evidence="16" id="KW-1185">Reference proteome</keyword>
<dbReference type="InterPro" id="IPR016174">
    <property type="entry name" value="Di-haem_cyt_TM"/>
</dbReference>
<keyword evidence="11 13" id="KW-0472">Membrane</keyword>
<feature type="transmembrane region" description="Helical" evidence="13">
    <location>
        <begin position="48"/>
        <end position="75"/>
    </location>
</feature>
<feature type="domain" description="Cytochrome b561 bacterial/Ni-hydrogenase" evidence="14">
    <location>
        <begin position="6"/>
        <end position="157"/>
    </location>
</feature>
<dbReference type="InterPro" id="IPR052168">
    <property type="entry name" value="Cytochrome_b561_oxidase"/>
</dbReference>
<evidence type="ECO:0000256" key="8">
    <source>
        <dbReference type="ARBA" id="ARBA00022982"/>
    </source>
</evidence>
<evidence type="ECO:0000313" key="16">
    <source>
        <dbReference type="Proteomes" id="UP000194664"/>
    </source>
</evidence>
<organism evidence="15 16">
    <name type="scientific">Marivivens niveibacter</name>
    <dbReference type="NCBI Taxonomy" id="1930667"/>
    <lineage>
        <taxon>Bacteria</taxon>
        <taxon>Pseudomonadati</taxon>
        <taxon>Pseudomonadota</taxon>
        <taxon>Alphaproteobacteria</taxon>
        <taxon>Rhodobacterales</taxon>
        <taxon>Paracoccaceae</taxon>
        <taxon>Marivivens group</taxon>
        <taxon>Marivivens</taxon>
    </lineage>
</organism>
<comment type="subcellular location">
    <subcellularLocation>
        <location evidence="2">Cell membrane</location>
        <topology evidence="2">Multi-pass membrane protein</topology>
    </subcellularLocation>
</comment>
<feature type="transmembrane region" description="Helical" evidence="13">
    <location>
        <begin position="127"/>
        <end position="149"/>
    </location>
</feature>
<name>A0A251X0R4_9RHOB</name>
<dbReference type="GO" id="GO:0022904">
    <property type="term" value="P:respiratory electron transport chain"/>
    <property type="evidence" value="ECO:0007669"/>
    <property type="project" value="InterPro"/>
</dbReference>
<evidence type="ECO:0000256" key="5">
    <source>
        <dbReference type="ARBA" id="ARBA00022617"/>
    </source>
</evidence>
<evidence type="ECO:0000256" key="2">
    <source>
        <dbReference type="ARBA" id="ARBA00004651"/>
    </source>
</evidence>
<dbReference type="Pfam" id="PF01292">
    <property type="entry name" value="Ni_hydr_CYTB"/>
    <property type="match status" value="1"/>
</dbReference>
<dbReference type="GO" id="GO:0020037">
    <property type="term" value="F:heme binding"/>
    <property type="evidence" value="ECO:0007669"/>
    <property type="project" value="TreeGrafter"/>
</dbReference>
<keyword evidence="9 13" id="KW-1133">Transmembrane helix</keyword>
<accession>A0A251X0R4</accession>
<dbReference type="PANTHER" id="PTHR30529:SF6">
    <property type="entry name" value="BLL0291 PROTEIN"/>
    <property type="match status" value="1"/>
</dbReference>
<reference evidence="15 16" key="1">
    <citation type="submission" date="2016-12" db="EMBL/GenBank/DDBJ databases">
        <title>The draft genome sequence of HSLHS2.</title>
        <authorList>
            <person name="Hu D."/>
            <person name="Wang L."/>
            <person name="Shao Z."/>
        </authorList>
    </citation>
    <scope>NUCLEOTIDE SEQUENCE [LARGE SCALE GENOMIC DNA]</scope>
    <source>
        <strain evidence="15">MCCC 1A06712</strain>
    </source>
</reference>
<evidence type="ECO:0000256" key="4">
    <source>
        <dbReference type="ARBA" id="ARBA00022475"/>
    </source>
</evidence>
<dbReference type="GO" id="GO:0009055">
    <property type="term" value="F:electron transfer activity"/>
    <property type="evidence" value="ECO:0007669"/>
    <property type="project" value="InterPro"/>
</dbReference>
<dbReference type="PANTHER" id="PTHR30529">
    <property type="entry name" value="CYTOCHROME B561"/>
    <property type="match status" value="1"/>
</dbReference>
<gene>
    <name evidence="15" type="ORF">BVC71_02130</name>
</gene>
<sequence length="158" mass="17563">MSQPDRFSRPQMILHWVVAVLFLFNYFVSDGLGRAAGMYARGEDYSQYFAAIVHPWVGVALLAAVLARIVLRFTVGAPAEPEMPAWMSWAAKLTHGAIYASLLVLCASGIARWFFGVRDAGDVHEVMVNLTVTLIVVHIGAALYHQFILKDNLLARMR</sequence>
<evidence type="ECO:0000256" key="6">
    <source>
        <dbReference type="ARBA" id="ARBA00022692"/>
    </source>
</evidence>
<dbReference type="AlphaFoldDB" id="A0A251X0R4"/>
<keyword evidence="5" id="KW-0349">Heme</keyword>
<keyword evidence="6 13" id="KW-0812">Transmembrane</keyword>
<keyword evidence="8" id="KW-0249">Electron transport</keyword>
<evidence type="ECO:0000256" key="9">
    <source>
        <dbReference type="ARBA" id="ARBA00022989"/>
    </source>
</evidence>
<comment type="similarity">
    <text evidence="12">Belongs to the cytochrome b561 family.</text>
</comment>
<keyword evidence="10" id="KW-0408">Iron</keyword>
<dbReference type="GO" id="GO:0046872">
    <property type="term" value="F:metal ion binding"/>
    <property type="evidence" value="ECO:0007669"/>
    <property type="project" value="UniProtKB-KW"/>
</dbReference>
<feature type="transmembrane region" description="Helical" evidence="13">
    <location>
        <begin position="12"/>
        <end position="28"/>
    </location>
</feature>
<dbReference type="OrthoDB" id="8156287at2"/>
<comment type="caution">
    <text evidence="15">The sequence shown here is derived from an EMBL/GenBank/DDBJ whole genome shotgun (WGS) entry which is preliminary data.</text>
</comment>
<evidence type="ECO:0000256" key="13">
    <source>
        <dbReference type="SAM" id="Phobius"/>
    </source>
</evidence>
<keyword evidence="7" id="KW-0479">Metal-binding</keyword>
<dbReference type="SUPFAM" id="SSF81342">
    <property type="entry name" value="Transmembrane di-heme cytochromes"/>
    <property type="match status" value="1"/>
</dbReference>
<keyword evidence="4" id="KW-1003">Cell membrane</keyword>
<protein>
    <recommendedName>
        <fullName evidence="14">Cytochrome b561 bacterial/Ni-hydrogenase domain-containing protein</fullName>
    </recommendedName>
</protein>
<evidence type="ECO:0000256" key="11">
    <source>
        <dbReference type="ARBA" id="ARBA00023136"/>
    </source>
</evidence>
<evidence type="ECO:0000256" key="12">
    <source>
        <dbReference type="ARBA" id="ARBA00037975"/>
    </source>
</evidence>
<dbReference type="GO" id="GO:0005886">
    <property type="term" value="C:plasma membrane"/>
    <property type="evidence" value="ECO:0007669"/>
    <property type="project" value="UniProtKB-SubCell"/>
</dbReference>
<dbReference type="InterPro" id="IPR011577">
    <property type="entry name" value="Cyt_b561_bac/Ni-Hgenase"/>
</dbReference>
<dbReference type="RefSeq" id="WP_086449984.1">
    <property type="nucleotide sequence ID" value="NZ_MSPP01000001.1"/>
</dbReference>
<evidence type="ECO:0000259" key="14">
    <source>
        <dbReference type="Pfam" id="PF01292"/>
    </source>
</evidence>
<proteinExistence type="inferred from homology"/>
<dbReference type="EMBL" id="MSPP01000001">
    <property type="protein sequence ID" value="OUD10329.1"/>
    <property type="molecule type" value="Genomic_DNA"/>
</dbReference>
<evidence type="ECO:0000313" key="15">
    <source>
        <dbReference type="EMBL" id="OUD10329.1"/>
    </source>
</evidence>
<evidence type="ECO:0000256" key="10">
    <source>
        <dbReference type="ARBA" id="ARBA00023004"/>
    </source>
</evidence>
<dbReference type="Proteomes" id="UP000194664">
    <property type="component" value="Unassembled WGS sequence"/>
</dbReference>
<dbReference type="Gene3D" id="1.20.950.20">
    <property type="entry name" value="Transmembrane di-heme cytochromes, Chain C"/>
    <property type="match status" value="1"/>
</dbReference>
<feature type="transmembrane region" description="Helical" evidence="13">
    <location>
        <begin position="96"/>
        <end position="115"/>
    </location>
</feature>
<comment type="cofactor">
    <cofactor evidence="1">
        <name>heme b</name>
        <dbReference type="ChEBI" id="CHEBI:60344"/>
    </cofactor>
</comment>
<keyword evidence="3" id="KW-0813">Transport</keyword>
<evidence type="ECO:0000256" key="3">
    <source>
        <dbReference type="ARBA" id="ARBA00022448"/>
    </source>
</evidence>